<organism evidence="1 2">
    <name type="scientific">Sediminicoccus rosea</name>
    <dbReference type="NCBI Taxonomy" id="1225128"/>
    <lineage>
        <taxon>Bacteria</taxon>
        <taxon>Pseudomonadati</taxon>
        <taxon>Pseudomonadota</taxon>
        <taxon>Alphaproteobacteria</taxon>
        <taxon>Acetobacterales</taxon>
        <taxon>Roseomonadaceae</taxon>
        <taxon>Sediminicoccus</taxon>
    </lineage>
</organism>
<evidence type="ECO:0000313" key="1">
    <source>
        <dbReference type="EMBL" id="WPB83095.1"/>
    </source>
</evidence>
<dbReference type="RefSeq" id="WP_318647077.1">
    <property type="nucleotide sequence ID" value="NZ_CP137852.1"/>
</dbReference>
<proteinExistence type="predicted"/>
<accession>A0ABZ0PD16</accession>
<keyword evidence="2" id="KW-1185">Reference proteome</keyword>
<protein>
    <submittedName>
        <fullName evidence="1">Uncharacterized protein</fullName>
    </submittedName>
</protein>
<reference evidence="1 2" key="1">
    <citation type="submission" date="2023-11" db="EMBL/GenBank/DDBJ databases">
        <title>Arctic aerobic anoxygenic photoheterotroph Sediminicoccus rosea KRV36 adapts its photosynthesis to long days of polar summer.</title>
        <authorList>
            <person name="Tomasch J."/>
            <person name="Kopejtka K."/>
            <person name="Bily T."/>
            <person name="Gardiner A.T."/>
            <person name="Gardian Z."/>
            <person name="Shivaramu S."/>
            <person name="Koblizek M."/>
            <person name="Engelhardt F."/>
            <person name="Kaftan D."/>
        </authorList>
    </citation>
    <scope>NUCLEOTIDE SEQUENCE [LARGE SCALE GENOMIC DNA]</scope>
    <source>
        <strain evidence="1 2">R-30</strain>
    </source>
</reference>
<evidence type="ECO:0000313" key="2">
    <source>
        <dbReference type="Proteomes" id="UP001305521"/>
    </source>
</evidence>
<name>A0ABZ0PD16_9PROT</name>
<sequence length="104" mass="11319">MQEPMEGAVFTRIFAAHGRGEGPALQAIVWRDTFAHPFYVTVSAPGLLVRPVRARLGFRSAGQPVARRDLALAGVVLRRGEEVGASFPTFDAVKGFLRDLWAIA</sequence>
<dbReference type="EMBL" id="CP137852">
    <property type="protein sequence ID" value="WPB83095.1"/>
    <property type="molecule type" value="Genomic_DNA"/>
</dbReference>
<gene>
    <name evidence="1" type="ORF">R9Z33_13370</name>
</gene>
<dbReference type="Proteomes" id="UP001305521">
    <property type="component" value="Chromosome"/>
</dbReference>